<keyword evidence="2" id="KW-1185">Reference proteome</keyword>
<gene>
    <name evidence="1" type="ORF">BG845_00505</name>
</gene>
<dbReference type="Proteomes" id="UP000194360">
    <property type="component" value="Unassembled WGS sequence"/>
</dbReference>
<organism evidence="1 2">
    <name type="scientific">Pseudonocardia autotrophica</name>
    <name type="common">Amycolata autotrophica</name>
    <name type="synonym">Nocardia autotrophica</name>
    <dbReference type="NCBI Taxonomy" id="2074"/>
    <lineage>
        <taxon>Bacteria</taxon>
        <taxon>Bacillati</taxon>
        <taxon>Actinomycetota</taxon>
        <taxon>Actinomycetes</taxon>
        <taxon>Pseudonocardiales</taxon>
        <taxon>Pseudonocardiaceae</taxon>
        <taxon>Pseudonocardia</taxon>
    </lineage>
</organism>
<comment type="caution">
    <text evidence="1">The sequence shown here is derived from an EMBL/GenBank/DDBJ whole genome shotgun (WGS) entry which is preliminary data.</text>
</comment>
<evidence type="ECO:0000313" key="2">
    <source>
        <dbReference type="Proteomes" id="UP000194360"/>
    </source>
</evidence>
<accession>A0A1Y2N7W9</accession>
<dbReference type="RefSeq" id="WP_085910837.1">
    <property type="nucleotide sequence ID" value="NZ_AP018920.1"/>
</dbReference>
<dbReference type="STRING" id="2074.BG845_00505"/>
<proteinExistence type="predicted"/>
<dbReference type="AlphaFoldDB" id="A0A1Y2N7W9"/>
<protein>
    <submittedName>
        <fullName evidence="1">Uncharacterized protein</fullName>
    </submittedName>
</protein>
<sequence length="69" mass="7246">MNSVLSKDTAKKATAIRLTGDAESRPIDAGSFAVDLGHAGMGRDFVTWAEAGRRHHAPLAAVVEITEGN</sequence>
<dbReference type="EMBL" id="MIGB01000002">
    <property type="protein sequence ID" value="OSY43562.1"/>
    <property type="molecule type" value="Genomic_DNA"/>
</dbReference>
<evidence type="ECO:0000313" key="1">
    <source>
        <dbReference type="EMBL" id="OSY43562.1"/>
    </source>
</evidence>
<name>A0A1Y2N7W9_PSEAH</name>
<reference evidence="1 2" key="1">
    <citation type="submission" date="2016-09" db="EMBL/GenBank/DDBJ databases">
        <title>Pseudonocardia autotrophica DSM535, a candidate organism with high potential of specific P450 cytochromes.</title>
        <authorList>
            <person name="Grumaz C."/>
            <person name="Vainshtein Y."/>
            <person name="Kirstahler P."/>
            <person name="Sohn K."/>
        </authorList>
    </citation>
    <scope>NUCLEOTIDE SEQUENCE [LARGE SCALE GENOMIC DNA]</scope>
    <source>
        <strain evidence="1 2">DSM 535</strain>
    </source>
</reference>